<dbReference type="AlphaFoldDB" id="A0A5A9GPH5"/>
<feature type="transmembrane region" description="Helical" evidence="8">
    <location>
        <begin position="187"/>
        <end position="210"/>
    </location>
</feature>
<evidence type="ECO:0000256" key="7">
    <source>
        <dbReference type="RuleBase" id="RU362091"/>
    </source>
</evidence>
<dbReference type="Gene3D" id="1.20.1730.10">
    <property type="entry name" value="Sodium/glucose cotransporter"/>
    <property type="match status" value="1"/>
</dbReference>
<name>A0A5A9GPH5_AZOLI</name>
<organism evidence="9 10">
    <name type="scientific">Azospirillum lipoferum</name>
    <dbReference type="NCBI Taxonomy" id="193"/>
    <lineage>
        <taxon>Bacteria</taxon>
        <taxon>Pseudomonadati</taxon>
        <taxon>Pseudomonadota</taxon>
        <taxon>Alphaproteobacteria</taxon>
        <taxon>Rhodospirillales</taxon>
        <taxon>Azospirillaceae</taxon>
        <taxon>Azospirillum</taxon>
    </lineage>
</organism>
<dbReference type="PANTHER" id="PTHR48086:SF7">
    <property type="entry name" value="SODIUM-SOLUTE SYMPORTER-RELATED"/>
    <property type="match status" value="1"/>
</dbReference>
<dbReference type="Proteomes" id="UP000324927">
    <property type="component" value="Unassembled WGS sequence"/>
</dbReference>
<evidence type="ECO:0000256" key="1">
    <source>
        <dbReference type="ARBA" id="ARBA00004141"/>
    </source>
</evidence>
<sequence length="475" mass="50958">MNHFTSGESALILGIVVLYILFTSWLTVRLRSRNNGEFMNAARSMPAAVVGVLLMSEFIGAKSTVGTAQEAFSSGMASAWSVLGASIGFLLFGLFFAKRIYGSGEYTISAAIAKYYGTSTMRTVSIIMMYALLLVNVGNYVSGAAALSTVMNLNLTWAMVIIAVVSTFYYVFGGLKGIAYVTILHSAIKLIGIALLLGTALSLSGGIGPMVEKLPAHYFTIDGTIGMPTIFAWVIGTVGAIFSTQFVIQAISSNRSAGEAQRSAIYAAIFCLPLGIMLALIGVTAHYLYPDMKSLYALPVFLDAMHPLMAALVTTSLVASVFVSVSTVALAIASLMVRDFYVPWKKPTPEQEFRTTRILSLIIGFLPLIFVFFVPEILKLSFFTRALRLSITVVAMIGFFLPLFASNLGATLGLLGATVSTTVWYVMGNPYGIDNMYVALLTPMLVMAVERLVRGRSAPAMVAAPTQAPPRAEAR</sequence>
<feature type="transmembrane region" description="Helical" evidence="8">
    <location>
        <begin position="155"/>
        <end position="175"/>
    </location>
</feature>
<feature type="transmembrane region" description="Helical" evidence="8">
    <location>
        <begin position="386"/>
        <end position="405"/>
    </location>
</feature>
<evidence type="ECO:0000256" key="8">
    <source>
        <dbReference type="SAM" id="Phobius"/>
    </source>
</evidence>
<keyword evidence="4 8" id="KW-0812">Transmembrane</keyword>
<evidence type="ECO:0000256" key="5">
    <source>
        <dbReference type="ARBA" id="ARBA00022989"/>
    </source>
</evidence>
<comment type="similarity">
    <text evidence="2 7">Belongs to the sodium:solute symporter (SSF) (TC 2.A.21) family.</text>
</comment>
<dbReference type="InterPro" id="IPR050277">
    <property type="entry name" value="Sodium:Solute_Symporter"/>
</dbReference>
<evidence type="ECO:0000313" key="10">
    <source>
        <dbReference type="Proteomes" id="UP000324927"/>
    </source>
</evidence>
<dbReference type="OrthoDB" id="3651542at2"/>
<feature type="transmembrane region" description="Helical" evidence="8">
    <location>
        <begin position="6"/>
        <end position="28"/>
    </location>
</feature>
<feature type="transmembrane region" description="Helical" evidence="8">
    <location>
        <begin position="309"/>
        <end position="337"/>
    </location>
</feature>
<evidence type="ECO:0000313" key="9">
    <source>
        <dbReference type="EMBL" id="KAA0596250.1"/>
    </source>
</evidence>
<dbReference type="InterPro" id="IPR038377">
    <property type="entry name" value="Na/Glc_symporter_sf"/>
</dbReference>
<feature type="transmembrane region" description="Helical" evidence="8">
    <location>
        <begin position="230"/>
        <end position="252"/>
    </location>
</feature>
<reference evidence="9 10" key="1">
    <citation type="submission" date="2019-08" db="EMBL/GenBank/DDBJ databases">
        <authorList>
            <person name="Grouzdev D."/>
            <person name="Tikhonova E."/>
            <person name="Kravchenko I."/>
        </authorList>
    </citation>
    <scope>NUCLEOTIDE SEQUENCE [LARGE SCALE GENOMIC DNA]</scope>
    <source>
        <strain evidence="9 10">59b</strain>
    </source>
</reference>
<feature type="transmembrane region" description="Helical" evidence="8">
    <location>
        <begin position="264"/>
        <end position="289"/>
    </location>
</feature>
<dbReference type="PANTHER" id="PTHR48086">
    <property type="entry name" value="SODIUM/PROLINE SYMPORTER-RELATED"/>
    <property type="match status" value="1"/>
</dbReference>
<dbReference type="CDD" id="cd10322">
    <property type="entry name" value="SLC5sbd"/>
    <property type="match status" value="1"/>
</dbReference>
<comment type="subcellular location">
    <subcellularLocation>
        <location evidence="1">Membrane</location>
        <topology evidence="1">Multi-pass membrane protein</topology>
    </subcellularLocation>
</comment>
<evidence type="ECO:0000256" key="3">
    <source>
        <dbReference type="ARBA" id="ARBA00022448"/>
    </source>
</evidence>
<proteinExistence type="inferred from homology"/>
<comment type="caution">
    <text evidence="9">The sequence shown here is derived from an EMBL/GenBank/DDBJ whole genome shotgun (WGS) entry which is preliminary data.</text>
</comment>
<dbReference type="PROSITE" id="PS50283">
    <property type="entry name" value="NA_SOLUT_SYMP_3"/>
    <property type="match status" value="1"/>
</dbReference>
<keyword evidence="5 8" id="KW-1133">Transmembrane helix</keyword>
<dbReference type="GO" id="GO:0022857">
    <property type="term" value="F:transmembrane transporter activity"/>
    <property type="evidence" value="ECO:0007669"/>
    <property type="project" value="InterPro"/>
</dbReference>
<dbReference type="InterPro" id="IPR001734">
    <property type="entry name" value="Na/solute_symporter"/>
</dbReference>
<evidence type="ECO:0000256" key="6">
    <source>
        <dbReference type="ARBA" id="ARBA00023136"/>
    </source>
</evidence>
<dbReference type="EMBL" id="VTTN01000004">
    <property type="protein sequence ID" value="KAA0596250.1"/>
    <property type="molecule type" value="Genomic_DNA"/>
</dbReference>
<feature type="transmembrane region" description="Helical" evidence="8">
    <location>
        <begin position="79"/>
        <end position="97"/>
    </location>
</feature>
<gene>
    <name evidence="9" type="ORF">FZ942_13920</name>
</gene>
<dbReference type="GO" id="GO:0005886">
    <property type="term" value="C:plasma membrane"/>
    <property type="evidence" value="ECO:0007669"/>
    <property type="project" value="TreeGrafter"/>
</dbReference>
<keyword evidence="6 8" id="KW-0472">Membrane</keyword>
<feature type="transmembrane region" description="Helical" evidence="8">
    <location>
        <begin position="40"/>
        <end position="59"/>
    </location>
</feature>
<dbReference type="Pfam" id="PF00474">
    <property type="entry name" value="SSF"/>
    <property type="match status" value="1"/>
</dbReference>
<evidence type="ECO:0000256" key="4">
    <source>
        <dbReference type="ARBA" id="ARBA00022692"/>
    </source>
</evidence>
<keyword evidence="3" id="KW-0813">Transport</keyword>
<accession>A0A5A9GPH5</accession>
<dbReference type="RefSeq" id="WP_149231646.1">
    <property type="nucleotide sequence ID" value="NZ_JALJXJ010000005.1"/>
</dbReference>
<feature type="transmembrane region" description="Helical" evidence="8">
    <location>
        <begin position="124"/>
        <end position="143"/>
    </location>
</feature>
<evidence type="ECO:0000256" key="2">
    <source>
        <dbReference type="ARBA" id="ARBA00006434"/>
    </source>
</evidence>
<keyword evidence="10" id="KW-1185">Reference proteome</keyword>
<protein>
    <submittedName>
        <fullName evidence="9">Sodium:solute symporter family protein</fullName>
    </submittedName>
</protein>
<feature type="transmembrane region" description="Helical" evidence="8">
    <location>
        <begin position="358"/>
        <end position="374"/>
    </location>
</feature>